<reference evidence="2" key="1">
    <citation type="submission" date="2022-10" db="EMBL/GenBank/DDBJ databases">
        <title>Whole genome sequencing of three plant growth promoting bacteria isolated from Vachellia tortilis subsp. raddiana in Morocco.</title>
        <authorList>
            <person name="Hnini M."/>
            <person name="Zouagui R."/>
            <person name="Zouagui H."/>
            <person name="Chemao Elfihri M.-W."/>
            <person name="Ibrahimi A."/>
            <person name="Sbabou L."/>
            <person name="Aurag J."/>
        </authorList>
    </citation>
    <scope>NUCLEOTIDE SEQUENCE</scope>
    <source>
        <strain evidence="2">LMR678</strain>
    </source>
</reference>
<dbReference type="EMBL" id="JAPVOI010000003">
    <property type="protein sequence ID" value="MCZ4089089.1"/>
    <property type="molecule type" value="Genomic_DNA"/>
</dbReference>
<dbReference type="RefSeq" id="WP_269275426.1">
    <property type="nucleotide sequence ID" value="NZ_JAPVOI010000003.1"/>
</dbReference>
<evidence type="ECO:0000256" key="1">
    <source>
        <dbReference type="SAM" id="Phobius"/>
    </source>
</evidence>
<keyword evidence="1" id="KW-0812">Transmembrane</keyword>
<gene>
    <name evidence="2" type="ORF">O3W52_03130</name>
</gene>
<feature type="transmembrane region" description="Helical" evidence="1">
    <location>
        <begin position="21"/>
        <end position="44"/>
    </location>
</feature>
<keyword evidence="3" id="KW-1185">Reference proteome</keyword>
<organism evidence="2 3">
    <name type="scientific">Sinorhizobium psoraleae</name>
    <dbReference type="NCBI Taxonomy" id="520838"/>
    <lineage>
        <taxon>Bacteria</taxon>
        <taxon>Pseudomonadati</taxon>
        <taxon>Pseudomonadota</taxon>
        <taxon>Alphaproteobacteria</taxon>
        <taxon>Hyphomicrobiales</taxon>
        <taxon>Rhizobiaceae</taxon>
        <taxon>Sinorhizobium/Ensifer group</taxon>
        <taxon>Sinorhizobium</taxon>
    </lineage>
</organism>
<evidence type="ECO:0000313" key="3">
    <source>
        <dbReference type="Proteomes" id="UP001079430"/>
    </source>
</evidence>
<keyword evidence="1" id="KW-0472">Membrane</keyword>
<keyword evidence="1" id="KW-1133">Transmembrane helix</keyword>
<dbReference type="Proteomes" id="UP001079430">
    <property type="component" value="Unassembled WGS sequence"/>
</dbReference>
<comment type="caution">
    <text evidence="2">The sequence shown here is derived from an EMBL/GenBank/DDBJ whole genome shotgun (WGS) entry which is preliminary data.</text>
</comment>
<proteinExistence type="predicted"/>
<sequence>MPKSPNPKDPDRMHVKLLFGLFEGSATGPTAVTCIFVLGVLVLIGRATGLL</sequence>
<protein>
    <submittedName>
        <fullName evidence="2">Uncharacterized protein</fullName>
    </submittedName>
</protein>
<evidence type="ECO:0000313" key="2">
    <source>
        <dbReference type="EMBL" id="MCZ4089089.1"/>
    </source>
</evidence>
<name>A0ABT4KAV3_9HYPH</name>
<accession>A0ABT4KAV3</accession>